<name>A0A4R3K489_9FIRM</name>
<dbReference type="AlphaFoldDB" id="A0A4R3K489"/>
<dbReference type="Proteomes" id="UP000295726">
    <property type="component" value="Unassembled WGS sequence"/>
</dbReference>
<keyword evidence="2" id="KW-1185">Reference proteome</keyword>
<evidence type="ECO:0000313" key="1">
    <source>
        <dbReference type="EMBL" id="TCS77543.1"/>
    </source>
</evidence>
<dbReference type="SUPFAM" id="SSF160148">
    <property type="entry name" value="CPE0013-like"/>
    <property type="match status" value="1"/>
</dbReference>
<dbReference type="InterPro" id="IPR036593">
    <property type="entry name" value="CPE0013-like_sf"/>
</dbReference>
<proteinExistence type="predicted"/>
<protein>
    <submittedName>
        <fullName evidence="1">CxxC motif-containing protein</fullName>
    </submittedName>
</protein>
<dbReference type="SUPFAM" id="SSF53706">
    <property type="entry name" value="Formate dehydrogenase/DMSO reductase, domains 1-3"/>
    <property type="match status" value="1"/>
</dbReference>
<gene>
    <name evidence="1" type="ORF">EDD59_11624</name>
</gene>
<reference evidence="1 2" key="1">
    <citation type="submission" date="2019-03" db="EMBL/GenBank/DDBJ databases">
        <title>Genomic Encyclopedia of Type Strains, Phase IV (KMG-IV): sequencing the most valuable type-strain genomes for metagenomic binning, comparative biology and taxonomic classification.</title>
        <authorList>
            <person name="Goeker M."/>
        </authorList>
    </citation>
    <scope>NUCLEOTIDE SEQUENCE [LARGE SCALE GENOMIC DNA]</scope>
    <source>
        <strain evidence="1 2">DSM 29489</strain>
    </source>
</reference>
<dbReference type="Gene3D" id="3.10.530.10">
    <property type="entry name" value="CPE0013-like"/>
    <property type="match status" value="1"/>
</dbReference>
<accession>A0A4R3K489</accession>
<dbReference type="OrthoDB" id="9811531at2"/>
<dbReference type="RefSeq" id="WP_132382019.1">
    <property type="nucleotide sequence ID" value="NZ_DAIQXH010000087.1"/>
</dbReference>
<dbReference type="InterPro" id="IPR012460">
    <property type="entry name" value="DUF1667"/>
</dbReference>
<comment type="caution">
    <text evidence="1">The sequence shown here is derived from an EMBL/GenBank/DDBJ whole genome shotgun (WGS) entry which is preliminary data.</text>
</comment>
<evidence type="ECO:0000313" key="2">
    <source>
        <dbReference type="Proteomes" id="UP000295726"/>
    </source>
</evidence>
<dbReference type="EMBL" id="SLZZ01000016">
    <property type="protein sequence ID" value="TCS77543.1"/>
    <property type="molecule type" value="Genomic_DNA"/>
</dbReference>
<dbReference type="Pfam" id="PF07892">
    <property type="entry name" value="DUF1667"/>
    <property type="match status" value="1"/>
</dbReference>
<organism evidence="1 2">
    <name type="scientific">Muricomes intestini</name>
    <dbReference type="NCBI Taxonomy" id="1796634"/>
    <lineage>
        <taxon>Bacteria</taxon>
        <taxon>Bacillati</taxon>
        <taxon>Bacillota</taxon>
        <taxon>Clostridia</taxon>
        <taxon>Lachnospirales</taxon>
        <taxon>Lachnospiraceae</taxon>
        <taxon>Muricomes</taxon>
    </lineage>
</organism>
<dbReference type="PANTHER" id="PTHR39450">
    <property type="entry name" value="MOLYBDOPTERIN OXIDOREDUCTASE, 4FE-4S CLUSTER-BINDING SUBUNIT"/>
    <property type="match status" value="1"/>
</dbReference>
<dbReference type="PANTHER" id="PTHR39450:SF1">
    <property type="entry name" value="DUF1667 DOMAIN-CONTAINING PROTEIN"/>
    <property type="match status" value="1"/>
</dbReference>
<sequence>MLKELTCIMCPIGCDLEIEVTDKEIISITGNNCPKGRDYAWQEITNPMRNIATSLLVNGGDQPLVSIRLDQPIEKDKIFKVMSEIKKVQVNAPVKIGSVLIEDIASTGSNIIATKNVQKRENYVI</sequence>